<dbReference type="RefSeq" id="WP_354635857.1">
    <property type="nucleotide sequence ID" value="NZ_CP159837.1"/>
</dbReference>
<gene>
    <name evidence="2" type="ORF">ABWT76_001445</name>
</gene>
<dbReference type="AlphaFoldDB" id="A0AAU8JKE6"/>
<evidence type="ECO:0000313" key="2">
    <source>
        <dbReference type="EMBL" id="XCM38587.1"/>
    </source>
</evidence>
<dbReference type="EMBL" id="CP159837">
    <property type="protein sequence ID" value="XCM38587.1"/>
    <property type="molecule type" value="Genomic_DNA"/>
</dbReference>
<reference evidence="2" key="1">
    <citation type="submission" date="2024-07" db="EMBL/GenBank/DDBJ databases">
        <authorList>
            <person name="Kim Y.J."/>
            <person name="Jeong J.Y."/>
        </authorList>
    </citation>
    <scope>NUCLEOTIDE SEQUENCE</scope>
    <source>
        <strain evidence="2">GIHE-MW2</strain>
    </source>
</reference>
<evidence type="ECO:0000256" key="1">
    <source>
        <dbReference type="SAM" id="MobiDB-lite"/>
    </source>
</evidence>
<protein>
    <submittedName>
        <fullName evidence="2">Uncharacterized protein</fullName>
    </submittedName>
</protein>
<sequence>MSQINYAAMSTAELKQYFLKHRGDEAAFQAYLDRINQRPLKVIASPDDPDFDQKVQGAIRSKLDKARSQREAQANSSNIGEN</sequence>
<dbReference type="Pfam" id="PF21826">
    <property type="entry name" value="DUF6887"/>
    <property type="match status" value="1"/>
</dbReference>
<organism evidence="2">
    <name type="scientific">Planktothricoides raciborskii GIHE-MW2</name>
    <dbReference type="NCBI Taxonomy" id="2792601"/>
    <lineage>
        <taxon>Bacteria</taxon>
        <taxon>Bacillati</taxon>
        <taxon>Cyanobacteriota</taxon>
        <taxon>Cyanophyceae</taxon>
        <taxon>Oscillatoriophycideae</taxon>
        <taxon>Oscillatoriales</taxon>
        <taxon>Oscillatoriaceae</taxon>
        <taxon>Planktothricoides</taxon>
    </lineage>
</organism>
<proteinExistence type="predicted"/>
<name>A0AAU8JKE6_9CYAN</name>
<feature type="compositionally biased region" description="Polar residues" evidence="1">
    <location>
        <begin position="71"/>
        <end position="82"/>
    </location>
</feature>
<dbReference type="InterPro" id="IPR054053">
    <property type="entry name" value="DUF6887"/>
</dbReference>
<accession>A0AAU8JKE6</accession>
<feature type="region of interest" description="Disordered" evidence="1">
    <location>
        <begin position="62"/>
        <end position="82"/>
    </location>
</feature>